<dbReference type="InterPro" id="IPR012951">
    <property type="entry name" value="BBE"/>
</dbReference>
<reference evidence="8 9" key="1">
    <citation type="submission" date="2016-11" db="EMBL/GenBank/DDBJ databases">
        <title>Draft Genome Assembly of Colletotrichum chlorophyti a pathogen of herbaceous plants.</title>
        <authorList>
            <person name="Gan P."/>
            <person name="Narusaka M."/>
            <person name="Tsushima A."/>
            <person name="Narusaka Y."/>
            <person name="Takano Y."/>
            <person name="Shirasu K."/>
        </authorList>
    </citation>
    <scope>NUCLEOTIDE SEQUENCE [LARGE SCALE GENOMIC DNA]</scope>
    <source>
        <strain evidence="8 9">NTL11</strain>
    </source>
</reference>
<feature type="chain" id="PRO_5013000089" evidence="6">
    <location>
        <begin position="21"/>
        <end position="578"/>
    </location>
</feature>
<dbReference type="InterPro" id="IPR006094">
    <property type="entry name" value="Oxid_FAD_bind_N"/>
</dbReference>
<evidence type="ECO:0000256" key="1">
    <source>
        <dbReference type="ARBA" id="ARBA00001974"/>
    </source>
</evidence>
<dbReference type="InterPro" id="IPR036318">
    <property type="entry name" value="FAD-bd_PCMH-like_sf"/>
</dbReference>
<evidence type="ECO:0000313" key="8">
    <source>
        <dbReference type="EMBL" id="OLN86740.1"/>
    </source>
</evidence>
<keyword evidence="6" id="KW-0732">Signal</keyword>
<name>A0A1Q8RQY4_9PEZI</name>
<gene>
    <name evidence="8" type="ORF">CCHL11_03764</name>
</gene>
<keyword evidence="4" id="KW-0274">FAD</keyword>
<dbReference type="Pfam" id="PF08031">
    <property type="entry name" value="BBE"/>
    <property type="match status" value="1"/>
</dbReference>
<dbReference type="InterPro" id="IPR016166">
    <property type="entry name" value="FAD-bd_PCMH"/>
</dbReference>
<dbReference type="Pfam" id="PF01565">
    <property type="entry name" value="FAD_binding_4"/>
    <property type="match status" value="1"/>
</dbReference>
<comment type="similarity">
    <text evidence="2">Belongs to the oxygen-dependent FAD-linked oxidoreductase family.</text>
</comment>
<keyword evidence="3" id="KW-0285">Flavoprotein</keyword>
<dbReference type="OrthoDB" id="9983560at2759"/>
<accession>A0A1Q8RQY4</accession>
<dbReference type="Proteomes" id="UP000186583">
    <property type="component" value="Unassembled WGS sequence"/>
</dbReference>
<dbReference type="InterPro" id="IPR050416">
    <property type="entry name" value="FAD-linked_Oxidoreductase"/>
</dbReference>
<keyword evidence="5" id="KW-0560">Oxidoreductase</keyword>
<organism evidence="8 9">
    <name type="scientific">Colletotrichum chlorophyti</name>
    <dbReference type="NCBI Taxonomy" id="708187"/>
    <lineage>
        <taxon>Eukaryota</taxon>
        <taxon>Fungi</taxon>
        <taxon>Dikarya</taxon>
        <taxon>Ascomycota</taxon>
        <taxon>Pezizomycotina</taxon>
        <taxon>Sordariomycetes</taxon>
        <taxon>Hypocreomycetidae</taxon>
        <taxon>Glomerellales</taxon>
        <taxon>Glomerellaceae</taxon>
        <taxon>Colletotrichum</taxon>
    </lineage>
</organism>
<dbReference type="STRING" id="708187.A0A1Q8RQY4"/>
<evidence type="ECO:0000256" key="2">
    <source>
        <dbReference type="ARBA" id="ARBA00005466"/>
    </source>
</evidence>
<sequence>MKTAHLIGTAILATVPFAATGLLPKRAEDTLCRCLPGDDCWPSTSSWDAFNSTVSGKLIATVPIGSVCHDPNYDEAACTALRESWTLPETHFPSSSSVMQSYFANQSCDPFTERTTPCLLGNYVSYAVEVTSAQDVAETINFARENSIRFLVRNTGHDHLGRSTGAGALAAWTHKLKEISVTDWSDDLWTGPAVRLGAGVLGYEVTEATKDVGLVVVGGECPTVGLAGGYIQGGGHSALTTNFGMAADQALEYEVVTAAGKIVTASRKENADLFWALSGGGPGTFGVVTAVTVRAYPDALVGGVGLQTAASYTTQEKWWQMLDAFHSLLPSMTDQGAMVVFLYSSSIFAINPLTAYNKTAEQAKAILQPFLDVLAELAIPYSSATTNYSSYRDHYDKWMGPLPYGHVEVESYNFGSRLVPRNVLSATDSRAAYISAIRYGADKYGVLSAGVALNATAPAGVDNAVNPHWRTAAVHVQYSTAWSNDPADWDRMIAEQTRMTEDILPPIDEATPGSGNYVNEADFNIVDWKESFFGGNYDHLLQIKKKWDPERMFYALKTVGSDAWSVASDGRMCRACRA</sequence>
<comment type="cofactor">
    <cofactor evidence="1">
        <name>FAD</name>
        <dbReference type="ChEBI" id="CHEBI:57692"/>
    </cofactor>
</comment>
<dbReference type="PANTHER" id="PTHR42973:SF39">
    <property type="entry name" value="FAD-BINDING PCMH-TYPE DOMAIN-CONTAINING PROTEIN"/>
    <property type="match status" value="1"/>
</dbReference>
<dbReference type="AlphaFoldDB" id="A0A1Q8RQY4"/>
<evidence type="ECO:0000256" key="3">
    <source>
        <dbReference type="ARBA" id="ARBA00022630"/>
    </source>
</evidence>
<evidence type="ECO:0000256" key="6">
    <source>
        <dbReference type="SAM" id="SignalP"/>
    </source>
</evidence>
<dbReference type="PANTHER" id="PTHR42973">
    <property type="entry name" value="BINDING OXIDOREDUCTASE, PUTATIVE (AFU_ORTHOLOGUE AFUA_1G17690)-RELATED"/>
    <property type="match status" value="1"/>
</dbReference>
<evidence type="ECO:0000313" key="9">
    <source>
        <dbReference type="Proteomes" id="UP000186583"/>
    </source>
</evidence>
<dbReference type="PROSITE" id="PS51387">
    <property type="entry name" value="FAD_PCMH"/>
    <property type="match status" value="1"/>
</dbReference>
<comment type="caution">
    <text evidence="8">The sequence shown here is derived from an EMBL/GenBank/DDBJ whole genome shotgun (WGS) entry which is preliminary data.</text>
</comment>
<dbReference type="GO" id="GO:0016491">
    <property type="term" value="F:oxidoreductase activity"/>
    <property type="evidence" value="ECO:0007669"/>
    <property type="project" value="UniProtKB-KW"/>
</dbReference>
<feature type="signal peptide" evidence="6">
    <location>
        <begin position="1"/>
        <end position="20"/>
    </location>
</feature>
<dbReference type="GO" id="GO:0071949">
    <property type="term" value="F:FAD binding"/>
    <property type="evidence" value="ECO:0007669"/>
    <property type="project" value="InterPro"/>
</dbReference>
<protein>
    <submittedName>
        <fullName evidence="8">Putative FAD-linked oxidoreductase-like protein 9</fullName>
    </submittedName>
</protein>
<dbReference type="InterPro" id="IPR016169">
    <property type="entry name" value="FAD-bd_PCMH_sub2"/>
</dbReference>
<keyword evidence="9" id="KW-1185">Reference proteome</keyword>
<feature type="domain" description="FAD-binding PCMH-type" evidence="7">
    <location>
        <begin position="120"/>
        <end position="298"/>
    </location>
</feature>
<dbReference type="Gene3D" id="3.30.465.10">
    <property type="match status" value="2"/>
</dbReference>
<dbReference type="EMBL" id="MPGH01000111">
    <property type="protein sequence ID" value="OLN86740.1"/>
    <property type="molecule type" value="Genomic_DNA"/>
</dbReference>
<evidence type="ECO:0000259" key="7">
    <source>
        <dbReference type="PROSITE" id="PS51387"/>
    </source>
</evidence>
<dbReference type="SUPFAM" id="SSF56176">
    <property type="entry name" value="FAD-binding/transporter-associated domain-like"/>
    <property type="match status" value="1"/>
</dbReference>
<evidence type="ECO:0000256" key="5">
    <source>
        <dbReference type="ARBA" id="ARBA00023002"/>
    </source>
</evidence>
<evidence type="ECO:0000256" key="4">
    <source>
        <dbReference type="ARBA" id="ARBA00022827"/>
    </source>
</evidence>
<proteinExistence type="inferred from homology"/>